<evidence type="ECO:0000256" key="1">
    <source>
        <dbReference type="ARBA" id="ARBA00004651"/>
    </source>
</evidence>
<gene>
    <name evidence="15" type="primary">hemJ</name>
    <name evidence="15" type="ORF">GS597_13695</name>
</gene>
<dbReference type="NCBIfam" id="TIGR00701">
    <property type="entry name" value="protoporphyrinogen oxidase HemJ"/>
    <property type="match status" value="1"/>
</dbReference>
<feature type="binding site" description="axial binding residue" evidence="14">
    <location>
        <position position="10"/>
    </location>
    <ligand>
        <name>heme</name>
        <dbReference type="ChEBI" id="CHEBI:30413"/>
    </ligand>
    <ligandPart>
        <name>Fe</name>
        <dbReference type="ChEBI" id="CHEBI:18248"/>
    </ligandPart>
</feature>
<evidence type="ECO:0000313" key="16">
    <source>
        <dbReference type="Proteomes" id="UP000607397"/>
    </source>
</evidence>
<keyword evidence="16" id="KW-1185">Reference proteome</keyword>
<evidence type="ECO:0000256" key="13">
    <source>
        <dbReference type="ARBA" id="ARBA00048390"/>
    </source>
</evidence>
<comment type="function">
    <text evidence="14">Catalyzes the oxidation of protoporphyrinogen IX to protoporphyrin IX.</text>
</comment>
<dbReference type="InterPro" id="IPR005265">
    <property type="entry name" value="HemJ-like"/>
</dbReference>
<dbReference type="EMBL" id="WVIC01000028">
    <property type="protein sequence ID" value="NCJ07543.1"/>
    <property type="molecule type" value="Genomic_DNA"/>
</dbReference>
<keyword evidence="6 14" id="KW-0349">Heme</keyword>
<comment type="caution">
    <text evidence="15">The sequence shown here is derived from an EMBL/GenBank/DDBJ whole genome shotgun (WGS) entry which is preliminary data.</text>
</comment>
<evidence type="ECO:0000256" key="6">
    <source>
        <dbReference type="ARBA" id="ARBA00022617"/>
    </source>
</evidence>
<evidence type="ECO:0000256" key="11">
    <source>
        <dbReference type="ARBA" id="ARBA00023004"/>
    </source>
</evidence>
<evidence type="ECO:0000256" key="12">
    <source>
        <dbReference type="ARBA" id="ARBA00023136"/>
    </source>
</evidence>
<keyword evidence="11 14" id="KW-0408">Iron</keyword>
<dbReference type="RefSeq" id="WP_161826023.1">
    <property type="nucleotide sequence ID" value="NZ_WVIC01000028.1"/>
</dbReference>
<evidence type="ECO:0000256" key="7">
    <source>
        <dbReference type="ARBA" id="ARBA00022692"/>
    </source>
</evidence>
<comment type="similarity">
    <text evidence="3 14">Belongs to the HemJ family.</text>
</comment>
<keyword evidence="9 14" id="KW-1133">Transmembrane helix</keyword>
<reference evidence="15" key="1">
    <citation type="submission" date="2019-12" db="EMBL/GenBank/DDBJ databases">
        <title>High-Quality draft genome sequences of three cyanobacteria isolated from the limestone walls of the Old Cathedral of Coimbra.</title>
        <authorList>
            <person name="Tiago I."/>
            <person name="Soares F."/>
            <person name="Portugal A."/>
        </authorList>
    </citation>
    <scope>NUCLEOTIDE SEQUENCE [LARGE SCALE GENOMIC DNA]</scope>
    <source>
        <strain evidence="15">C</strain>
    </source>
</reference>
<keyword evidence="12 14" id="KW-0472">Membrane</keyword>
<dbReference type="EC" id="1.3.99.-" evidence="14"/>
<feature type="transmembrane region" description="Helical" evidence="14">
    <location>
        <begin position="126"/>
        <end position="146"/>
    </location>
</feature>
<feature type="transmembrane region" description="Helical" evidence="14">
    <location>
        <begin position="84"/>
        <end position="105"/>
    </location>
</feature>
<dbReference type="Proteomes" id="UP000607397">
    <property type="component" value="Unassembled WGS sequence"/>
</dbReference>
<evidence type="ECO:0000256" key="14">
    <source>
        <dbReference type="HAMAP-Rule" id="MF_02239"/>
    </source>
</evidence>
<comment type="pathway">
    <text evidence="2 14">Porphyrin-containing compound metabolism; protoporphyrin-IX biosynthesis; protoporphyrin-IX from protoporphyrinogen-IX: step 1/1.</text>
</comment>
<feature type="binding site" description="axial binding residue" evidence="14">
    <location>
        <position position="91"/>
    </location>
    <ligand>
        <name>heme</name>
        <dbReference type="ChEBI" id="CHEBI:30413"/>
    </ligand>
    <ligandPart>
        <name>Fe</name>
        <dbReference type="ChEBI" id="CHEBI:18248"/>
    </ligandPart>
</feature>
<feature type="transmembrane region" description="Helical" evidence="14">
    <location>
        <begin position="56"/>
        <end position="78"/>
    </location>
</feature>
<comment type="catalytic activity">
    <reaction evidence="13 14">
        <text>protoporphyrinogen IX + 3 A = protoporphyrin IX + 3 AH2</text>
        <dbReference type="Rhea" id="RHEA:62000"/>
        <dbReference type="ChEBI" id="CHEBI:13193"/>
        <dbReference type="ChEBI" id="CHEBI:17499"/>
        <dbReference type="ChEBI" id="CHEBI:57306"/>
        <dbReference type="ChEBI" id="CHEBI:57307"/>
    </reaction>
</comment>
<evidence type="ECO:0000256" key="8">
    <source>
        <dbReference type="ARBA" id="ARBA00022723"/>
    </source>
</evidence>
<keyword evidence="8 14" id="KW-0479">Metal-binding</keyword>
<protein>
    <recommendedName>
        <fullName evidence="4 14">Protoporphyrinogen IX oxidase</fullName>
        <shortName evidence="14">PPO</shortName>
        <ecNumber evidence="14">1.3.99.-</ecNumber>
    </recommendedName>
</protein>
<dbReference type="GO" id="GO:0005886">
    <property type="term" value="C:plasma membrane"/>
    <property type="evidence" value="ECO:0007669"/>
    <property type="project" value="UniProtKB-SubCell"/>
</dbReference>
<dbReference type="GO" id="GO:0070818">
    <property type="term" value="F:protoporphyrinogen oxidase activity"/>
    <property type="evidence" value="ECO:0007669"/>
    <property type="project" value="UniProtKB-UniRule"/>
</dbReference>
<accession>A0A8K2A0L3</accession>
<dbReference type="GO" id="GO:0046872">
    <property type="term" value="F:metal ion binding"/>
    <property type="evidence" value="ECO:0007669"/>
    <property type="project" value="UniProtKB-KW"/>
</dbReference>
<name>A0A8K2A0L3_9CYAN</name>
<keyword evidence="5 14" id="KW-1003">Cell membrane</keyword>
<evidence type="ECO:0000256" key="5">
    <source>
        <dbReference type="ARBA" id="ARBA00022475"/>
    </source>
</evidence>
<keyword evidence="10 14" id="KW-0560">Oxidoreductase</keyword>
<organism evidence="15 16">
    <name type="scientific">Petrachloros mirabilis ULC683</name>
    <dbReference type="NCBI Taxonomy" id="2781853"/>
    <lineage>
        <taxon>Bacteria</taxon>
        <taxon>Bacillati</taxon>
        <taxon>Cyanobacteriota</taxon>
        <taxon>Cyanophyceae</taxon>
        <taxon>Synechococcales</taxon>
        <taxon>Petrachlorosaceae</taxon>
        <taxon>Petrachloros</taxon>
        <taxon>Petrachloros mirabilis</taxon>
    </lineage>
</organism>
<evidence type="ECO:0000256" key="4">
    <source>
        <dbReference type="ARBA" id="ARBA00017504"/>
    </source>
</evidence>
<evidence type="ECO:0000256" key="9">
    <source>
        <dbReference type="ARBA" id="ARBA00022989"/>
    </source>
</evidence>
<dbReference type="Pfam" id="PF03653">
    <property type="entry name" value="UPF0093"/>
    <property type="match status" value="1"/>
</dbReference>
<dbReference type="GO" id="GO:0006782">
    <property type="term" value="P:protoporphyrinogen IX biosynthetic process"/>
    <property type="evidence" value="ECO:0007669"/>
    <property type="project" value="UniProtKB-UniRule"/>
</dbReference>
<dbReference type="PANTHER" id="PTHR40255">
    <property type="entry name" value="UPF0093 MEMBRANE PROTEIN SLR1790"/>
    <property type="match status" value="1"/>
</dbReference>
<comment type="subunit">
    <text evidence="14">Homodimer.</text>
</comment>
<sequence>MAYFWFKAFHIVGVVVWFAGLFYLVRLFIYDVEAEAEPEPARSILKTQYHLMEKRLYSIITTPGMLVTVAMAIGLLVIEPELIHQGWLHAKLAFVVLLLGYHHYCKRLMKQLEAGTCRWSSKQLRALNEAPTVMLVVIVMLAVFKSSLPTDLTAWAVFAMIVLMAVTIQLYARKRRLDQEKMALDSTAE</sequence>
<evidence type="ECO:0000313" key="15">
    <source>
        <dbReference type="EMBL" id="NCJ07543.1"/>
    </source>
</evidence>
<feature type="transmembrane region" description="Helical" evidence="14">
    <location>
        <begin position="152"/>
        <end position="172"/>
    </location>
</feature>
<evidence type="ECO:0000256" key="3">
    <source>
        <dbReference type="ARBA" id="ARBA00006501"/>
    </source>
</evidence>
<feature type="transmembrane region" description="Helical" evidence="14">
    <location>
        <begin position="6"/>
        <end position="25"/>
    </location>
</feature>
<comment type="subcellular location">
    <subcellularLocation>
        <location evidence="1 14">Cell membrane</location>
        <topology evidence="1 14">Multi-pass membrane protein</topology>
    </subcellularLocation>
</comment>
<evidence type="ECO:0000256" key="2">
    <source>
        <dbReference type="ARBA" id="ARBA00005073"/>
    </source>
</evidence>
<dbReference type="UniPathway" id="UPA00251">
    <property type="reaction ID" value="UER00324"/>
</dbReference>
<keyword evidence="7 14" id="KW-0812">Transmembrane</keyword>
<dbReference type="HAMAP" id="MF_02239">
    <property type="entry name" value="HemJ"/>
    <property type="match status" value="1"/>
</dbReference>
<proteinExistence type="inferred from homology"/>
<dbReference type="AlphaFoldDB" id="A0A8K2A0L3"/>
<comment type="cofactor">
    <cofactor evidence="14">
        <name>heme b</name>
        <dbReference type="ChEBI" id="CHEBI:60344"/>
    </cofactor>
    <text evidence="14">Binds 1 heme b (iron(II)-protoporphyrin IX) group per subunit.</text>
</comment>
<evidence type="ECO:0000256" key="10">
    <source>
        <dbReference type="ARBA" id="ARBA00023002"/>
    </source>
</evidence>
<dbReference type="PANTHER" id="PTHR40255:SF1">
    <property type="entry name" value="PROTOPORPHYRINOGEN IX OXIDASE"/>
    <property type="match status" value="1"/>
</dbReference>